<evidence type="ECO:0000313" key="2">
    <source>
        <dbReference type="Proteomes" id="UP000053923"/>
    </source>
</evidence>
<gene>
    <name evidence="1" type="ORF">ADL12_39670</name>
</gene>
<dbReference type="RefSeq" id="WP_062712462.1">
    <property type="nucleotide sequence ID" value="NZ_LLZG01000388.1"/>
</dbReference>
<keyword evidence="2" id="KW-1185">Reference proteome</keyword>
<evidence type="ECO:0000313" key="1">
    <source>
        <dbReference type="EMBL" id="KUL23201.1"/>
    </source>
</evidence>
<proteinExistence type="predicted"/>
<dbReference type="EMBL" id="LLZG01000388">
    <property type="protein sequence ID" value="KUL23201.1"/>
    <property type="molecule type" value="Genomic_DNA"/>
</dbReference>
<accession>A0A124G7L5</accession>
<organism evidence="1 2">
    <name type="scientific">Streptomyces regalis</name>
    <dbReference type="NCBI Taxonomy" id="68262"/>
    <lineage>
        <taxon>Bacteria</taxon>
        <taxon>Bacillati</taxon>
        <taxon>Actinomycetota</taxon>
        <taxon>Actinomycetes</taxon>
        <taxon>Kitasatosporales</taxon>
        <taxon>Streptomycetaceae</taxon>
        <taxon>Streptomyces</taxon>
    </lineage>
</organism>
<sequence>MKPGDEVWLLTLAGTHLADEDGRNIAFRITGMETLPHSGTWYQLSTEHATAEEIFGGWHSSRPLTRIHHSEQHEGRTL</sequence>
<comment type="caution">
    <text evidence="1">The sequence shown here is derived from an EMBL/GenBank/DDBJ whole genome shotgun (WGS) entry which is preliminary data.</text>
</comment>
<name>A0A124G7L5_9ACTN</name>
<reference evidence="2" key="1">
    <citation type="submission" date="2015-10" db="EMBL/GenBank/DDBJ databases">
        <authorList>
            <person name="Ju K.-S."/>
            <person name="Doroghazi J.R."/>
            <person name="Metcalf W.W."/>
        </authorList>
    </citation>
    <scope>NUCLEOTIDE SEQUENCE [LARGE SCALE GENOMIC DNA]</scope>
    <source>
        <strain evidence="2">NRRL 3151</strain>
    </source>
</reference>
<dbReference type="Proteomes" id="UP000053923">
    <property type="component" value="Unassembled WGS sequence"/>
</dbReference>
<dbReference type="AlphaFoldDB" id="A0A124G7L5"/>
<protein>
    <submittedName>
        <fullName evidence="1">Uncharacterized protein</fullName>
    </submittedName>
</protein>